<proteinExistence type="predicted"/>
<dbReference type="Gene3D" id="3.40.50.1820">
    <property type="entry name" value="alpha/beta hydrolase"/>
    <property type="match status" value="1"/>
</dbReference>
<comment type="caution">
    <text evidence="1">The sequence shown here is derived from an EMBL/GenBank/DDBJ whole genome shotgun (WGS) entry which is preliminary data.</text>
</comment>
<dbReference type="SUPFAM" id="SSF53474">
    <property type="entry name" value="alpha/beta-Hydrolases"/>
    <property type="match status" value="1"/>
</dbReference>
<gene>
    <name evidence="1" type="ORF">OXX778_LOCUS22968</name>
</gene>
<accession>A0A814S3L8</accession>
<organism evidence="1 2">
    <name type="scientific">Brachionus calyciflorus</name>
    <dbReference type="NCBI Taxonomy" id="104777"/>
    <lineage>
        <taxon>Eukaryota</taxon>
        <taxon>Metazoa</taxon>
        <taxon>Spiralia</taxon>
        <taxon>Gnathifera</taxon>
        <taxon>Rotifera</taxon>
        <taxon>Eurotatoria</taxon>
        <taxon>Monogononta</taxon>
        <taxon>Pseudotrocha</taxon>
        <taxon>Ploima</taxon>
        <taxon>Brachionidae</taxon>
        <taxon>Brachionus</taxon>
    </lineage>
</organism>
<feature type="non-terminal residue" evidence="1">
    <location>
        <position position="174"/>
    </location>
</feature>
<evidence type="ECO:0000313" key="1">
    <source>
        <dbReference type="EMBL" id="CAF1142800.1"/>
    </source>
</evidence>
<evidence type="ECO:0000313" key="2">
    <source>
        <dbReference type="Proteomes" id="UP000663879"/>
    </source>
</evidence>
<name>A0A814S3L8_9BILA</name>
<dbReference type="EMBL" id="CAJNOC010010759">
    <property type="protein sequence ID" value="CAF1142800.1"/>
    <property type="molecule type" value="Genomic_DNA"/>
</dbReference>
<reference evidence="1" key="1">
    <citation type="submission" date="2021-02" db="EMBL/GenBank/DDBJ databases">
        <authorList>
            <person name="Nowell W R."/>
        </authorList>
    </citation>
    <scope>NUCLEOTIDE SEQUENCE</scope>
    <source>
        <strain evidence="1">Ploen Becks lab</strain>
    </source>
</reference>
<dbReference type="InterPro" id="IPR029058">
    <property type="entry name" value="AB_hydrolase_fold"/>
</dbReference>
<dbReference type="Proteomes" id="UP000663879">
    <property type="component" value="Unassembled WGS sequence"/>
</dbReference>
<dbReference type="OrthoDB" id="8123033at2759"/>
<dbReference type="AlphaFoldDB" id="A0A814S3L8"/>
<keyword evidence="2" id="KW-1185">Reference proteome</keyword>
<protein>
    <recommendedName>
        <fullName evidence="3">Fungal lipase-like domain-containing protein</fullName>
    </recommendedName>
</protein>
<evidence type="ECO:0008006" key="3">
    <source>
        <dbReference type="Google" id="ProtNLM"/>
    </source>
</evidence>
<sequence length="174" mass="19873">MFSLFNFKNIQENLLILQNPLTYGLLAYHCANNPKKDSKVEIDSNLTESFKTMYSIDVNLKPQANENIDSCLNEFLKNWKIHEVVEDLESGYFGVIYLNDKLKKIVLAHKSTDFQKSQLFSGSSLKEDIDGVVRKQITLYNAHGFCATYKTIKLVKEKSYSVTFTGHSLGAWMA</sequence>